<feature type="transmembrane region" description="Helical" evidence="1">
    <location>
        <begin position="39"/>
        <end position="56"/>
    </location>
</feature>
<sequence length="157" mass="17354">MSAVIEVMKPSRLCTLLVSGVHAAAALSFLLLPDAVRHVWGWPVWGLLLVSLGWQIHRRKSGIRRLALQEDGGLCLEPGLSGERTVGLLPSSVVLERVLWLVWQEEGRRVAMVLFADQLLPGDWRQLQRWARLRGPARFGVEPAPGRGGISSVRDPA</sequence>
<keyword evidence="1" id="KW-1133">Transmembrane helix</keyword>
<organism evidence="2 3">
    <name type="scientific">Zoogloea dura</name>
    <dbReference type="NCBI Taxonomy" id="2728840"/>
    <lineage>
        <taxon>Bacteria</taxon>
        <taxon>Pseudomonadati</taxon>
        <taxon>Pseudomonadota</taxon>
        <taxon>Betaproteobacteria</taxon>
        <taxon>Rhodocyclales</taxon>
        <taxon>Zoogloeaceae</taxon>
        <taxon>Zoogloea</taxon>
    </lineage>
</organism>
<dbReference type="Proteomes" id="UP000580043">
    <property type="component" value="Unassembled WGS sequence"/>
</dbReference>
<dbReference type="RefSeq" id="WP_169144439.1">
    <property type="nucleotide sequence ID" value="NZ_JABBGA010000002.1"/>
</dbReference>
<name>A0A848G542_9RHOO</name>
<gene>
    <name evidence="2" type="ORF">HHL15_03505</name>
</gene>
<dbReference type="AlphaFoldDB" id="A0A848G542"/>
<evidence type="ECO:0000313" key="2">
    <source>
        <dbReference type="EMBL" id="NML24791.1"/>
    </source>
</evidence>
<evidence type="ECO:0008006" key="4">
    <source>
        <dbReference type="Google" id="ProtNLM"/>
    </source>
</evidence>
<dbReference type="Pfam" id="PF07254">
    <property type="entry name" value="Cpta_toxin"/>
    <property type="match status" value="1"/>
</dbReference>
<proteinExistence type="predicted"/>
<dbReference type="InterPro" id="IPR009883">
    <property type="entry name" value="YgfX"/>
</dbReference>
<keyword evidence="1" id="KW-0472">Membrane</keyword>
<keyword evidence="1" id="KW-0812">Transmembrane</keyword>
<evidence type="ECO:0000256" key="1">
    <source>
        <dbReference type="SAM" id="Phobius"/>
    </source>
</evidence>
<dbReference type="EMBL" id="JABBGA010000002">
    <property type="protein sequence ID" value="NML24791.1"/>
    <property type="molecule type" value="Genomic_DNA"/>
</dbReference>
<accession>A0A848G542</accession>
<reference evidence="2 3" key="1">
    <citation type="submission" date="2020-04" db="EMBL/GenBank/DDBJ databases">
        <title>Zoogloea sp. G-4-1-14 isolated from soil.</title>
        <authorList>
            <person name="Dahal R.H."/>
        </authorList>
    </citation>
    <scope>NUCLEOTIDE SEQUENCE [LARGE SCALE GENOMIC DNA]</scope>
    <source>
        <strain evidence="2 3">G-4-1-14</strain>
    </source>
</reference>
<comment type="caution">
    <text evidence="2">The sequence shown here is derived from an EMBL/GenBank/DDBJ whole genome shotgun (WGS) entry which is preliminary data.</text>
</comment>
<keyword evidence="3" id="KW-1185">Reference proteome</keyword>
<protein>
    <recommendedName>
        <fullName evidence="4">Toxin CptA</fullName>
    </recommendedName>
</protein>
<evidence type="ECO:0000313" key="3">
    <source>
        <dbReference type="Proteomes" id="UP000580043"/>
    </source>
</evidence>